<sequence>MWIRWCGPLPERAIPTQNALLVTRSLDPKGTGQTKWGVRWKPALYALAIFVADRMPAAEER</sequence>
<protein>
    <submittedName>
        <fullName evidence="1">Transposase</fullName>
    </submittedName>
</protein>
<reference evidence="1 2" key="1">
    <citation type="submission" date="2012-02" db="EMBL/GenBank/DDBJ databases">
        <title>Whole genome shotgun sequence of Gordonia terrae NBRC 100016.</title>
        <authorList>
            <person name="Takarada H."/>
            <person name="Hosoyama A."/>
            <person name="Tsuchikane K."/>
            <person name="Katsumata H."/>
            <person name="Yamazaki S."/>
            <person name="Fujita N."/>
        </authorList>
    </citation>
    <scope>NUCLEOTIDE SEQUENCE [LARGE SCALE GENOMIC DNA]</scope>
    <source>
        <strain evidence="1 2">NBRC 100016</strain>
    </source>
</reference>
<gene>
    <name evidence="1" type="ORF">GOTRE_150_01210</name>
</gene>
<evidence type="ECO:0000313" key="1">
    <source>
        <dbReference type="EMBL" id="GAB46378.1"/>
    </source>
</evidence>
<dbReference type="Proteomes" id="UP000004881">
    <property type="component" value="Unassembled WGS sequence"/>
</dbReference>
<comment type="caution">
    <text evidence="1">The sequence shown here is derived from an EMBL/GenBank/DDBJ whole genome shotgun (WGS) entry which is preliminary data.</text>
</comment>
<keyword evidence="2" id="KW-1185">Reference proteome</keyword>
<dbReference type="EMBL" id="BAFD01000115">
    <property type="protein sequence ID" value="GAB46378.1"/>
    <property type="molecule type" value="Genomic_DNA"/>
</dbReference>
<evidence type="ECO:0000313" key="2">
    <source>
        <dbReference type="Proteomes" id="UP000004881"/>
    </source>
</evidence>
<name>A0ABQ0HKG2_9ACTN</name>
<accession>A0ABQ0HKG2</accession>
<organism evidence="1 2">
    <name type="scientific">Gordonia terrae NBRC 100016</name>
    <dbReference type="NCBI Taxonomy" id="1089454"/>
    <lineage>
        <taxon>Bacteria</taxon>
        <taxon>Bacillati</taxon>
        <taxon>Actinomycetota</taxon>
        <taxon>Actinomycetes</taxon>
        <taxon>Mycobacteriales</taxon>
        <taxon>Gordoniaceae</taxon>
        <taxon>Gordonia</taxon>
    </lineage>
</organism>
<proteinExistence type="predicted"/>